<feature type="transmembrane region" description="Helical" evidence="7">
    <location>
        <begin position="27"/>
        <end position="49"/>
    </location>
</feature>
<feature type="transmembrane region" description="Helical" evidence="7">
    <location>
        <begin position="72"/>
        <end position="93"/>
    </location>
</feature>
<dbReference type="GO" id="GO:0005886">
    <property type="term" value="C:plasma membrane"/>
    <property type="evidence" value="ECO:0007669"/>
    <property type="project" value="UniProtKB-SubCell"/>
</dbReference>
<reference evidence="8" key="1">
    <citation type="submission" date="2020-10" db="EMBL/GenBank/DDBJ databases">
        <authorList>
            <person name="Gilroy R."/>
        </authorList>
    </citation>
    <scope>NUCLEOTIDE SEQUENCE</scope>
    <source>
        <strain evidence="8">10406</strain>
    </source>
</reference>
<evidence type="ECO:0000256" key="7">
    <source>
        <dbReference type="SAM" id="Phobius"/>
    </source>
</evidence>
<protein>
    <submittedName>
        <fullName evidence="8">ABC transporter permease</fullName>
    </submittedName>
</protein>
<dbReference type="AlphaFoldDB" id="A0A9D1SWJ1"/>
<feature type="transmembrane region" description="Helical" evidence="7">
    <location>
        <begin position="127"/>
        <end position="151"/>
    </location>
</feature>
<evidence type="ECO:0000313" key="8">
    <source>
        <dbReference type="EMBL" id="HIU99334.1"/>
    </source>
</evidence>
<evidence type="ECO:0000256" key="1">
    <source>
        <dbReference type="ARBA" id="ARBA00004651"/>
    </source>
</evidence>
<dbReference type="PANTHER" id="PTHR47089:SF1">
    <property type="entry name" value="GUANOSINE ABC TRANSPORTER PERMEASE PROTEIN NUPP"/>
    <property type="match status" value="1"/>
</dbReference>
<feature type="region of interest" description="Disordered" evidence="6">
    <location>
        <begin position="364"/>
        <end position="411"/>
    </location>
</feature>
<accession>A0A9D1SWJ1</accession>
<organism evidence="8 9">
    <name type="scientific">Candidatus Limadaptatus stercoripullorum</name>
    <dbReference type="NCBI Taxonomy" id="2840846"/>
    <lineage>
        <taxon>Bacteria</taxon>
        <taxon>Bacillati</taxon>
        <taxon>Bacillota</taxon>
        <taxon>Clostridia</taxon>
        <taxon>Eubacteriales</taxon>
        <taxon>Candidatus Limadaptatus</taxon>
    </lineage>
</organism>
<evidence type="ECO:0000256" key="2">
    <source>
        <dbReference type="ARBA" id="ARBA00022475"/>
    </source>
</evidence>
<sequence length="411" mass="44770">MTDIKKKEREPLVQISKRTDMPKWQAWLIRGGAVIAALFIGAVVAAILVDGQSFGLFFKNIFEGVFGTERRIWNLLQNGAVMLIIALALAPAFRMRFWNIGAEGQVLMGGLACVVCIKYFGDKVNEPVLLLIMAAMSIAFGAAWAVIPAIFKAQWNTNETLFTLMMNYIAMQLVSYCICIWVPNGSGVLGRLPYGHFPTLGGYNYLLNVLIAVIGVVVLFIYMRFSKHGYELAVVGESTNTAKYVGINVKKVIIRTMILSGVLCGVAGLVLVAGTNHSLSVDAVGGRGFTAILVAWLGKFNPLIMVGTSLLYVFIDQGTAYTAVAFQMSDSFADIITGIFFFLVIACEFFVNYRVRFRFLKSRKKDGSPAAPETESAEEGEESLPAAETEEEEALPVAEAATAATNEEVTA</sequence>
<feature type="transmembrane region" description="Helical" evidence="7">
    <location>
        <begin position="163"/>
        <end position="183"/>
    </location>
</feature>
<comment type="subcellular location">
    <subcellularLocation>
        <location evidence="1">Cell membrane</location>
        <topology evidence="1">Multi-pass membrane protein</topology>
    </subcellularLocation>
</comment>
<dbReference type="CDD" id="cd06580">
    <property type="entry name" value="TM_PBP1_transp_TpRbsC_like"/>
    <property type="match status" value="1"/>
</dbReference>
<feature type="transmembrane region" description="Helical" evidence="7">
    <location>
        <begin position="252"/>
        <end position="273"/>
    </location>
</feature>
<dbReference type="EMBL" id="DVOE01000088">
    <property type="protein sequence ID" value="HIU99334.1"/>
    <property type="molecule type" value="Genomic_DNA"/>
</dbReference>
<dbReference type="InterPro" id="IPR001851">
    <property type="entry name" value="ABC_transp_permease"/>
</dbReference>
<feature type="transmembrane region" description="Helical" evidence="7">
    <location>
        <begin position="335"/>
        <end position="355"/>
    </location>
</feature>
<proteinExistence type="predicted"/>
<name>A0A9D1SWJ1_9FIRM</name>
<evidence type="ECO:0000256" key="4">
    <source>
        <dbReference type="ARBA" id="ARBA00022989"/>
    </source>
</evidence>
<comment type="caution">
    <text evidence="8">The sequence shown here is derived from an EMBL/GenBank/DDBJ whole genome shotgun (WGS) entry which is preliminary data.</text>
</comment>
<keyword evidence="4 7" id="KW-1133">Transmembrane helix</keyword>
<reference evidence="8" key="2">
    <citation type="journal article" date="2021" name="PeerJ">
        <title>Extensive microbial diversity within the chicken gut microbiome revealed by metagenomics and culture.</title>
        <authorList>
            <person name="Gilroy R."/>
            <person name="Ravi A."/>
            <person name="Getino M."/>
            <person name="Pursley I."/>
            <person name="Horton D.L."/>
            <person name="Alikhan N.F."/>
            <person name="Baker D."/>
            <person name="Gharbi K."/>
            <person name="Hall N."/>
            <person name="Watson M."/>
            <person name="Adriaenssens E.M."/>
            <person name="Foster-Nyarko E."/>
            <person name="Jarju S."/>
            <person name="Secka A."/>
            <person name="Antonio M."/>
            <person name="Oren A."/>
            <person name="Chaudhuri R.R."/>
            <person name="La Ragione R."/>
            <person name="Hildebrand F."/>
            <person name="Pallen M.J."/>
        </authorList>
    </citation>
    <scope>NUCLEOTIDE SEQUENCE</scope>
    <source>
        <strain evidence="8">10406</strain>
    </source>
</reference>
<dbReference type="PANTHER" id="PTHR47089">
    <property type="entry name" value="ABC TRANSPORTER, PERMEASE PROTEIN"/>
    <property type="match status" value="1"/>
</dbReference>
<evidence type="ECO:0000313" key="9">
    <source>
        <dbReference type="Proteomes" id="UP000886857"/>
    </source>
</evidence>
<evidence type="ECO:0000256" key="3">
    <source>
        <dbReference type="ARBA" id="ARBA00022692"/>
    </source>
</evidence>
<dbReference type="GO" id="GO:0022857">
    <property type="term" value="F:transmembrane transporter activity"/>
    <property type="evidence" value="ECO:0007669"/>
    <property type="project" value="InterPro"/>
</dbReference>
<dbReference type="Pfam" id="PF02653">
    <property type="entry name" value="BPD_transp_2"/>
    <property type="match status" value="1"/>
</dbReference>
<dbReference type="Proteomes" id="UP000886857">
    <property type="component" value="Unassembled WGS sequence"/>
</dbReference>
<feature type="transmembrane region" description="Helical" evidence="7">
    <location>
        <begin position="203"/>
        <end position="222"/>
    </location>
</feature>
<keyword evidence="3 7" id="KW-0812">Transmembrane</keyword>
<feature type="compositionally biased region" description="Acidic residues" evidence="6">
    <location>
        <begin position="375"/>
        <end position="394"/>
    </location>
</feature>
<keyword evidence="5 7" id="KW-0472">Membrane</keyword>
<evidence type="ECO:0000256" key="6">
    <source>
        <dbReference type="SAM" id="MobiDB-lite"/>
    </source>
</evidence>
<keyword evidence="2" id="KW-1003">Cell membrane</keyword>
<gene>
    <name evidence="8" type="ORF">IAC73_05790</name>
</gene>
<feature type="compositionally biased region" description="Low complexity" evidence="6">
    <location>
        <begin position="395"/>
        <end position="411"/>
    </location>
</feature>
<evidence type="ECO:0000256" key="5">
    <source>
        <dbReference type="ARBA" id="ARBA00023136"/>
    </source>
</evidence>